<dbReference type="Proteomes" id="UP001517388">
    <property type="component" value="Unassembled WGS sequence"/>
</dbReference>
<comment type="caution">
    <text evidence="1">The sequence shown here is derived from an EMBL/GenBank/DDBJ whole genome shotgun (WGS) entry which is preliminary data.</text>
</comment>
<organism evidence="1 2">
    <name type="scientific">Dolichospermum flos-aquae UHCC 0037</name>
    <dbReference type="NCBI Taxonomy" id="2590026"/>
    <lineage>
        <taxon>Bacteria</taxon>
        <taxon>Bacillati</taxon>
        <taxon>Cyanobacteriota</taxon>
        <taxon>Cyanophyceae</taxon>
        <taxon>Nostocales</taxon>
        <taxon>Aphanizomenonaceae</taxon>
        <taxon>Dolichospermum</taxon>
    </lineage>
</organism>
<accession>A0ACC7S9L0</accession>
<proteinExistence type="predicted"/>
<reference evidence="2" key="1">
    <citation type="journal article" date="2020" name="Toxins">
        <title>Phylogenomic Analysis of Secondary Metabolism in the Toxic Cyanobacterial Genera Anabaena, Dolichospermum and Aphanizomenon.</title>
        <authorList>
            <person name="Oesterholm J."/>
            <person name="Popin R.V."/>
            <person name="Fewer D.P."/>
            <person name="Sivonen K."/>
        </authorList>
    </citation>
    <scope>NUCLEOTIDE SEQUENCE [LARGE SCALE GENOMIC DNA]</scope>
    <source>
        <strain evidence="2">UHCC 0037</strain>
    </source>
</reference>
<name>A0ACC7S9L0_DOLFA</name>
<keyword evidence="2" id="KW-1185">Reference proteome</keyword>
<sequence length="667" mass="75081">MVFERPQTNQPRRPQPPAPTTPDVNRPKKVINVPVGGNGSGNSGGHGGGNGNPGGHGGGNNQPPIPSPWLNPDNPPQPHSEASFVEYLRWMRTACSSASLSPDTDNKYKDPTKVQILQMAERGANYSKRLQELTKRTKLIAQNSFSVQCPWRIRVGGHRGPESILLPAFDALGIPYIPSSTLRGVARTQAIREIMAQQNIDWKNAEKQIAASFGSVETNNKKDQAGKVVFLDAYPLGDQNILAVDMANNIWQWDNNSPKYSPNPNPFLSLEKPMFMIGLRLASNCQDKEILEQVKQWLIKGLQAGVGSQINTGYGQLNPAGIGNHKPESEFFRVEFMIEGQLIHGRQKFRNVNQPYQKDREGRLKTDNKGNLKPDTINHPEIRPVAFKSMLRYWFKSFTLGVLETAQVQEWEATIFGGITTPNHKFGWLMIRTLEVKSKAVKSNQDEQEGILTLHYSPEIPEDKQANLQKLVKNLTWLMFHLGGTGQGARRPCYSRQKHPYLRGSTLIPGSKDSFWKLPKTPKEFQQLFQQRLEAFYQALQALGVNFNYRQLRNCGMVNSFTWTEALDINAKIIVVSNKDDENKGYALETLHKYFHQLENPNYSDAKNLCGGVKKDFPNGIKREVIPSPVWIADLGDYQVVTVFGANADPRQKYLETLQNKVQIFPL</sequence>
<dbReference type="EMBL" id="VILF01000005">
    <property type="protein sequence ID" value="MTJ45145.1"/>
    <property type="molecule type" value="Genomic_DNA"/>
</dbReference>
<evidence type="ECO:0000313" key="1">
    <source>
        <dbReference type="EMBL" id="MTJ45145.1"/>
    </source>
</evidence>
<evidence type="ECO:0000313" key="2">
    <source>
        <dbReference type="Proteomes" id="UP001517388"/>
    </source>
</evidence>
<gene>
    <name evidence="1" type="primary">cmr6</name>
    <name evidence="1" type="ORF">FJR39_19165</name>
</gene>
<protein>
    <submittedName>
        <fullName evidence="1">Type III-B CRISPR module RAMP protein Cmr6</fullName>
    </submittedName>
</protein>